<feature type="domain" description="HTH crp-type" evidence="5">
    <location>
        <begin position="272"/>
        <end position="320"/>
    </location>
</feature>
<organism evidence="6">
    <name type="scientific">Streptomyces sp. Y1</name>
    <dbReference type="NCBI Taxonomy" id="3238634"/>
    <lineage>
        <taxon>Bacteria</taxon>
        <taxon>Bacillati</taxon>
        <taxon>Actinomycetota</taxon>
        <taxon>Actinomycetes</taxon>
        <taxon>Kitasatosporales</taxon>
        <taxon>Streptomycetaceae</taxon>
        <taxon>Streptomyces</taxon>
    </lineage>
</organism>
<dbReference type="Pfam" id="PF12840">
    <property type="entry name" value="HTH_20"/>
    <property type="match status" value="1"/>
</dbReference>
<evidence type="ECO:0000256" key="1">
    <source>
        <dbReference type="ARBA" id="ARBA00023015"/>
    </source>
</evidence>
<proteinExistence type="predicted"/>
<keyword evidence="2" id="KW-0238">DNA-binding</keyword>
<dbReference type="PANTHER" id="PTHR43132:SF6">
    <property type="entry name" value="HTH-TYPE TRANSCRIPTIONAL REPRESSOR CZRA"/>
    <property type="match status" value="1"/>
</dbReference>
<keyword evidence="3" id="KW-0804">Transcription</keyword>
<dbReference type="SMART" id="SM00418">
    <property type="entry name" value="HTH_ARSR"/>
    <property type="match status" value="1"/>
</dbReference>
<feature type="domain" description="HTH arsR-type" evidence="4">
    <location>
        <begin position="263"/>
        <end position="334"/>
    </location>
</feature>
<evidence type="ECO:0000256" key="2">
    <source>
        <dbReference type="ARBA" id="ARBA00023125"/>
    </source>
</evidence>
<evidence type="ECO:0000259" key="5">
    <source>
        <dbReference type="SMART" id="SM00419"/>
    </source>
</evidence>
<dbReference type="RefSeq" id="WP_369183828.1">
    <property type="nucleotide sequence ID" value="NZ_CP163445.1"/>
</dbReference>
<dbReference type="GO" id="GO:0003677">
    <property type="term" value="F:DNA binding"/>
    <property type="evidence" value="ECO:0007669"/>
    <property type="project" value="UniProtKB-KW"/>
</dbReference>
<dbReference type="GO" id="GO:0003700">
    <property type="term" value="F:DNA-binding transcription factor activity"/>
    <property type="evidence" value="ECO:0007669"/>
    <property type="project" value="InterPro"/>
</dbReference>
<dbReference type="InterPro" id="IPR001845">
    <property type="entry name" value="HTH_ArsR_DNA-bd_dom"/>
</dbReference>
<name>A0AB39TMW6_9ACTN</name>
<evidence type="ECO:0000313" key="6">
    <source>
        <dbReference type="EMBL" id="XDQ80436.1"/>
    </source>
</evidence>
<protein>
    <submittedName>
        <fullName evidence="6">ArsR/SmtB family transcription factor</fullName>
    </submittedName>
</protein>
<dbReference type="PANTHER" id="PTHR43132">
    <property type="entry name" value="ARSENICAL RESISTANCE OPERON REPRESSOR ARSR-RELATED"/>
    <property type="match status" value="1"/>
</dbReference>
<reference evidence="6" key="1">
    <citation type="submission" date="2024-07" db="EMBL/GenBank/DDBJ databases">
        <authorList>
            <person name="Yu S.T."/>
        </authorList>
    </citation>
    <scope>NUCLEOTIDE SEQUENCE</scope>
    <source>
        <strain evidence="6">Y1</strain>
    </source>
</reference>
<keyword evidence="1" id="KW-0805">Transcription regulation</keyword>
<dbReference type="InterPro" id="IPR011991">
    <property type="entry name" value="ArsR-like_HTH"/>
</dbReference>
<accession>A0AB39TMW6</accession>
<dbReference type="InterPro" id="IPR036388">
    <property type="entry name" value="WH-like_DNA-bd_sf"/>
</dbReference>
<dbReference type="AlphaFoldDB" id="A0AB39TMW6"/>
<dbReference type="Gene3D" id="1.10.10.10">
    <property type="entry name" value="Winged helix-like DNA-binding domain superfamily/Winged helix DNA-binding domain"/>
    <property type="match status" value="1"/>
</dbReference>
<dbReference type="EMBL" id="CP163445">
    <property type="protein sequence ID" value="XDQ80436.1"/>
    <property type="molecule type" value="Genomic_DNA"/>
</dbReference>
<evidence type="ECO:0000256" key="3">
    <source>
        <dbReference type="ARBA" id="ARBA00023163"/>
    </source>
</evidence>
<gene>
    <name evidence="6" type="ORF">AB2U05_19175</name>
</gene>
<evidence type="ECO:0000259" key="4">
    <source>
        <dbReference type="SMART" id="SM00418"/>
    </source>
</evidence>
<dbReference type="CDD" id="cd00090">
    <property type="entry name" value="HTH_ARSR"/>
    <property type="match status" value="1"/>
</dbReference>
<dbReference type="InterPro" id="IPR036390">
    <property type="entry name" value="WH_DNA-bd_sf"/>
</dbReference>
<dbReference type="InterPro" id="IPR012318">
    <property type="entry name" value="HTH_CRP"/>
</dbReference>
<dbReference type="SMART" id="SM00419">
    <property type="entry name" value="HTH_CRP"/>
    <property type="match status" value="1"/>
</dbReference>
<sequence>MIRFDLGAQGLGRVRFAMSQVGVANDLLFALGRYPHLLGARWRAKAVQALSERNLGLLAVVGGGGPLGYSPDFLRPEPTGFQASLDSTLHQIATTPAERVRYELSSALDGHAWDRTGAHRPPRLLLAAMERGEEYLAQRVAAELEQFWHAALAPRWPGIRAHMEAEIAARASAIVLHGITHTVNQLAPNLSLDEDGVVGIRLLASHAVQPILDADSVILVPSVFSGRAVVCAAEPPDVPAPRTPLIVYPAAPNDCLPGSGGDELLGATRAKLLAELSQPHTTGELAARLSLSPATVSYHLQILHRAGLVRRTRRSRTVLYQRLATKPGLAAALG</sequence>
<dbReference type="InterPro" id="IPR051011">
    <property type="entry name" value="Metal_resp_trans_reg"/>
</dbReference>
<dbReference type="SUPFAM" id="SSF46785">
    <property type="entry name" value="Winged helix' DNA-binding domain"/>
    <property type="match status" value="1"/>
</dbReference>